<dbReference type="SUPFAM" id="SSF55909">
    <property type="entry name" value="Pentein"/>
    <property type="match status" value="1"/>
</dbReference>
<reference evidence="3 4" key="1">
    <citation type="submission" date="2023-09" db="EMBL/GenBank/DDBJ databases">
        <title>Complete genome of Streptomyces roseicoloratus T14.</title>
        <authorList>
            <person name="Bashizi T."/>
            <person name="Kim M.-J."/>
            <person name="Lee G."/>
            <person name="Tagele S.B."/>
            <person name="Shin J.-H."/>
        </authorList>
    </citation>
    <scope>NUCLEOTIDE SEQUENCE [LARGE SCALE GENOMIC DNA]</scope>
    <source>
        <strain evidence="3 4">T14</strain>
    </source>
</reference>
<dbReference type="InterPro" id="IPR033195">
    <property type="entry name" value="AmidinoTrfase"/>
</dbReference>
<keyword evidence="4" id="KW-1185">Reference proteome</keyword>
<accession>A0ABY9RQL7</accession>
<dbReference type="RefSeq" id="WP_309547801.1">
    <property type="nucleotide sequence ID" value="NZ_CP133762.1"/>
</dbReference>
<dbReference type="Gene3D" id="3.75.10.10">
    <property type="entry name" value="L-arginine/glycine Amidinotransferase, Chain A"/>
    <property type="match status" value="1"/>
</dbReference>
<protein>
    <submittedName>
        <fullName evidence="3">Inosamine-phosphate amidinotransferase 1</fullName>
    </submittedName>
</protein>
<evidence type="ECO:0000256" key="1">
    <source>
        <dbReference type="ARBA" id="ARBA00006943"/>
    </source>
</evidence>
<proteinExistence type="inferred from homology"/>
<name>A0ABY9RQL7_9ACTN</name>
<gene>
    <name evidence="3" type="ORF">RGF97_02685</name>
</gene>
<dbReference type="PANTHER" id="PTHR10488">
    <property type="entry name" value="GLYCINE AMIDINOTRANSFERASE, MITOCHONDRIAL"/>
    <property type="match status" value="1"/>
</dbReference>
<dbReference type="EMBL" id="CP133762">
    <property type="protein sequence ID" value="WMX43984.1"/>
    <property type="molecule type" value="Genomic_DNA"/>
</dbReference>
<dbReference type="PANTHER" id="PTHR10488:SF1">
    <property type="entry name" value="GLYCINE AMIDINOTRANSFERASE, MITOCHONDRIAL"/>
    <property type="match status" value="1"/>
</dbReference>
<evidence type="ECO:0000313" key="4">
    <source>
        <dbReference type="Proteomes" id="UP001250858"/>
    </source>
</evidence>
<keyword evidence="2" id="KW-0808">Transferase</keyword>
<evidence type="ECO:0000256" key="2">
    <source>
        <dbReference type="ARBA" id="ARBA00022679"/>
    </source>
</evidence>
<organism evidence="3 4">
    <name type="scientific">Streptomyces roseicoloratus</name>
    <dbReference type="NCBI Taxonomy" id="2508722"/>
    <lineage>
        <taxon>Bacteria</taxon>
        <taxon>Bacillati</taxon>
        <taxon>Actinomycetota</taxon>
        <taxon>Actinomycetes</taxon>
        <taxon>Kitasatosporales</taxon>
        <taxon>Streptomycetaceae</taxon>
        <taxon>Streptomyces</taxon>
    </lineage>
</organism>
<dbReference type="Proteomes" id="UP001250858">
    <property type="component" value="Chromosome"/>
</dbReference>
<evidence type="ECO:0000313" key="3">
    <source>
        <dbReference type="EMBL" id="WMX43984.1"/>
    </source>
</evidence>
<sequence>MSLVDVHTEWDPLEEIVVGTMAGARVPVPDRSLVAVEYPEKADDPQRIPSGPYPGHVVERTEAELDELVDILTGLGVKVRRPGGRDHKSTVSTPDWSTDGFYDYCPRDGFLTVGTSLIESPMVLRSRFLEGFAYKDLFIEYLESGARWLSAPKPRLTDDLYEPTAPPGERLRDLEPVFDAANVLRFGTDLLYQVSDSGNKMGARWMQAALGDTYTVHACEGLYTSTHIDSTIVPLRPGLVLVNPSRVNDDNMPEFLRGWDRIVCPELVDTGFVGDHPKSSVWIGMNFLVVAPGKAIVDKRQTGLIKELERHAVEVIPAQLTHSRTLGGGFHCVTLDVRRKGELATYR</sequence>
<dbReference type="CDD" id="cd21135">
    <property type="entry name" value="amidinotransferase_StrB1-like"/>
    <property type="match status" value="1"/>
</dbReference>
<comment type="similarity">
    <text evidence="1">Belongs to the amidinotransferase family.</text>
</comment>